<feature type="region of interest" description="Disordered" evidence="1">
    <location>
        <begin position="68"/>
        <end position="89"/>
    </location>
</feature>
<proteinExistence type="predicted"/>
<protein>
    <submittedName>
        <fullName evidence="2">Uncharacterized protein</fullName>
    </submittedName>
</protein>
<dbReference type="Proteomes" id="UP000499080">
    <property type="component" value="Unassembled WGS sequence"/>
</dbReference>
<accession>A0A4Y2VG64</accession>
<sequence>MSAFTGESRHIPNTSVQDEHFIIFLCIRTITGVCRQVQILSGECRHLPVFENKESSFRTDMVMPIYDQTTRSQPASPSQSSTTHCREDI</sequence>
<dbReference type="AlphaFoldDB" id="A0A4Y2VG64"/>
<keyword evidence="3" id="KW-1185">Reference proteome</keyword>
<evidence type="ECO:0000313" key="3">
    <source>
        <dbReference type="Proteomes" id="UP000499080"/>
    </source>
</evidence>
<evidence type="ECO:0000256" key="1">
    <source>
        <dbReference type="SAM" id="MobiDB-lite"/>
    </source>
</evidence>
<organism evidence="2 3">
    <name type="scientific">Araneus ventricosus</name>
    <name type="common">Orbweaver spider</name>
    <name type="synonym">Epeira ventricosa</name>
    <dbReference type="NCBI Taxonomy" id="182803"/>
    <lineage>
        <taxon>Eukaryota</taxon>
        <taxon>Metazoa</taxon>
        <taxon>Ecdysozoa</taxon>
        <taxon>Arthropoda</taxon>
        <taxon>Chelicerata</taxon>
        <taxon>Arachnida</taxon>
        <taxon>Araneae</taxon>
        <taxon>Araneomorphae</taxon>
        <taxon>Entelegynae</taxon>
        <taxon>Araneoidea</taxon>
        <taxon>Araneidae</taxon>
        <taxon>Araneus</taxon>
    </lineage>
</organism>
<reference evidence="2 3" key="1">
    <citation type="journal article" date="2019" name="Sci. Rep.">
        <title>Orb-weaving spider Araneus ventricosus genome elucidates the spidroin gene catalogue.</title>
        <authorList>
            <person name="Kono N."/>
            <person name="Nakamura H."/>
            <person name="Ohtoshi R."/>
            <person name="Moran D.A.P."/>
            <person name="Shinohara A."/>
            <person name="Yoshida Y."/>
            <person name="Fujiwara M."/>
            <person name="Mori M."/>
            <person name="Tomita M."/>
            <person name="Arakawa K."/>
        </authorList>
    </citation>
    <scope>NUCLEOTIDE SEQUENCE [LARGE SCALE GENOMIC DNA]</scope>
</reference>
<name>A0A4Y2VG64_ARAVE</name>
<dbReference type="EMBL" id="BGPR01047270">
    <property type="protein sequence ID" value="GBO24285.1"/>
    <property type="molecule type" value="Genomic_DNA"/>
</dbReference>
<gene>
    <name evidence="2" type="ORF">AVEN_2549_1</name>
</gene>
<evidence type="ECO:0000313" key="2">
    <source>
        <dbReference type="EMBL" id="GBO24285.1"/>
    </source>
</evidence>
<feature type="compositionally biased region" description="Low complexity" evidence="1">
    <location>
        <begin position="68"/>
        <end position="83"/>
    </location>
</feature>
<comment type="caution">
    <text evidence="2">The sequence shown here is derived from an EMBL/GenBank/DDBJ whole genome shotgun (WGS) entry which is preliminary data.</text>
</comment>